<evidence type="ECO:0000313" key="3">
    <source>
        <dbReference type="Proteomes" id="UP000627369"/>
    </source>
</evidence>
<feature type="transmembrane region" description="Helical" evidence="1">
    <location>
        <begin position="30"/>
        <end position="49"/>
    </location>
</feature>
<proteinExistence type="predicted"/>
<dbReference type="AlphaFoldDB" id="A0A919KZM4"/>
<reference evidence="2" key="2">
    <citation type="submission" date="2020-09" db="EMBL/GenBank/DDBJ databases">
        <authorList>
            <person name="Sun Q."/>
            <person name="Zhou Y."/>
        </authorList>
    </citation>
    <scope>NUCLEOTIDE SEQUENCE</scope>
    <source>
        <strain evidence="2">CGMCC 4.7398</strain>
    </source>
</reference>
<sequence>MTEQNPVAPLPDNDSTAAERAMLRTAGRDGLILVAGLAVLGSVVGYLFADLPGVWGALVGAALAGLFCGGTVVSMMFAVGKGAAATGAVVMGGWLVKIVVLIAGLAVLSRLDFYDRWVLMVVVLIGAVGSAVLDYRAVKGGRIEYVRPDAGA</sequence>
<organism evidence="2 3">
    <name type="scientific">Promicromonospora soli</name>
    <dbReference type="NCBI Taxonomy" id="2035533"/>
    <lineage>
        <taxon>Bacteria</taxon>
        <taxon>Bacillati</taxon>
        <taxon>Actinomycetota</taxon>
        <taxon>Actinomycetes</taxon>
        <taxon>Micrococcales</taxon>
        <taxon>Promicromonosporaceae</taxon>
        <taxon>Promicromonospora</taxon>
    </lineage>
</organism>
<keyword evidence="3" id="KW-1185">Reference proteome</keyword>
<name>A0A919KZM4_9MICO</name>
<evidence type="ECO:0000313" key="2">
    <source>
        <dbReference type="EMBL" id="GHH78448.1"/>
    </source>
</evidence>
<dbReference type="RefSeq" id="WP_189671221.1">
    <property type="nucleotide sequence ID" value="NZ_BNAS01000007.1"/>
</dbReference>
<feature type="transmembrane region" description="Helical" evidence="1">
    <location>
        <begin position="55"/>
        <end position="77"/>
    </location>
</feature>
<gene>
    <name evidence="2" type="ORF">GCM10017772_41820</name>
</gene>
<keyword evidence="1" id="KW-0812">Transmembrane</keyword>
<comment type="caution">
    <text evidence="2">The sequence shown here is derived from an EMBL/GenBank/DDBJ whole genome shotgun (WGS) entry which is preliminary data.</text>
</comment>
<accession>A0A919KZM4</accession>
<feature type="transmembrane region" description="Helical" evidence="1">
    <location>
        <begin position="117"/>
        <end position="138"/>
    </location>
</feature>
<reference evidence="2" key="1">
    <citation type="journal article" date="2014" name="Int. J. Syst. Evol. Microbiol.">
        <title>Complete genome sequence of Corynebacterium casei LMG S-19264T (=DSM 44701T), isolated from a smear-ripened cheese.</title>
        <authorList>
            <consortium name="US DOE Joint Genome Institute (JGI-PGF)"/>
            <person name="Walter F."/>
            <person name="Albersmeier A."/>
            <person name="Kalinowski J."/>
            <person name="Ruckert C."/>
        </authorList>
    </citation>
    <scope>NUCLEOTIDE SEQUENCE</scope>
    <source>
        <strain evidence="2">CGMCC 4.7398</strain>
    </source>
</reference>
<evidence type="ECO:0000256" key="1">
    <source>
        <dbReference type="SAM" id="Phobius"/>
    </source>
</evidence>
<evidence type="ECO:0008006" key="4">
    <source>
        <dbReference type="Google" id="ProtNLM"/>
    </source>
</evidence>
<keyword evidence="1" id="KW-0472">Membrane</keyword>
<dbReference type="Proteomes" id="UP000627369">
    <property type="component" value="Unassembled WGS sequence"/>
</dbReference>
<feature type="transmembrane region" description="Helical" evidence="1">
    <location>
        <begin position="89"/>
        <end position="111"/>
    </location>
</feature>
<dbReference type="EMBL" id="BNAS01000007">
    <property type="protein sequence ID" value="GHH78448.1"/>
    <property type="molecule type" value="Genomic_DNA"/>
</dbReference>
<protein>
    <recommendedName>
        <fullName evidence="4">ATP synthase protein I</fullName>
    </recommendedName>
</protein>
<keyword evidence="1" id="KW-1133">Transmembrane helix</keyword>